<organism evidence="2 3">
    <name type="scientific">Candidula unifasciata</name>
    <dbReference type="NCBI Taxonomy" id="100452"/>
    <lineage>
        <taxon>Eukaryota</taxon>
        <taxon>Metazoa</taxon>
        <taxon>Spiralia</taxon>
        <taxon>Lophotrochozoa</taxon>
        <taxon>Mollusca</taxon>
        <taxon>Gastropoda</taxon>
        <taxon>Heterobranchia</taxon>
        <taxon>Euthyneura</taxon>
        <taxon>Panpulmonata</taxon>
        <taxon>Eupulmonata</taxon>
        <taxon>Stylommatophora</taxon>
        <taxon>Helicina</taxon>
        <taxon>Helicoidea</taxon>
        <taxon>Geomitridae</taxon>
        <taxon>Candidula</taxon>
    </lineage>
</organism>
<evidence type="ECO:0000256" key="1">
    <source>
        <dbReference type="SAM" id="SignalP"/>
    </source>
</evidence>
<protein>
    <submittedName>
        <fullName evidence="2">Uncharacterized protein</fullName>
    </submittedName>
</protein>
<keyword evidence="3" id="KW-1185">Reference proteome</keyword>
<accession>A0A8S3ZXF4</accession>
<dbReference type="Proteomes" id="UP000678393">
    <property type="component" value="Unassembled WGS sequence"/>
</dbReference>
<dbReference type="SUPFAM" id="SSF50814">
    <property type="entry name" value="Lipocalins"/>
    <property type="match status" value="1"/>
</dbReference>
<evidence type="ECO:0000313" key="3">
    <source>
        <dbReference type="Proteomes" id="UP000678393"/>
    </source>
</evidence>
<dbReference type="CDD" id="cd00742">
    <property type="entry name" value="FABP"/>
    <property type="match status" value="1"/>
</dbReference>
<dbReference type="GO" id="GO:0008289">
    <property type="term" value="F:lipid binding"/>
    <property type="evidence" value="ECO:0007669"/>
    <property type="project" value="UniProtKB-KW"/>
</dbReference>
<proteinExistence type="predicted"/>
<comment type="caution">
    <text evidence="2">The sequence shown here is derived from an EMBL/GenBank/DDBJ whole genome shotgun (WGS) entry which is preliminary data.</text>
</comment>
<dbReference type="OrthoDB" id="354351at2759"/>
<dbReference type="Gene3D" id="2.40.128.20">
    <property type="match status" value="1"/>
</dbReference>
<reference evidence="2" key="1">
    <citation type="submission" date="2021-04" db="EMBL/GenBank/DDBJ databases">
        <authorList>
            <consortium name="Molecular Ecology Group"/>
        </authorList>
    </citation>
    <scope>NUCLEOTIDE SEQUENCE</scope>
</reference>
<evidence type="ECO:0000313" key="2">
    <source>
        <dbReference type="EMBL" id="CAG5132285.1"/>
    </source>
</evidence>
<feature type="signal peptide" evidence="1">
    <location>
        <begin position="1"/>
        <end position="28"/>
    </location>
</feature>
<dbReference type="AlphaFoldDB" id="A0A8S3ZXF4"/>
<keyword evidence="1" id="KW-0732">Signal</keyword>
<dbReference type="InterPro" id="IPR012674">
    <property type="entry name" value="Calycin"/>
</dbReference>
<name>A0A8S3ZXF4_9EUPU</name>
<gene>
    <name evidence="2" type="ORF">CUNI_LOCUS17843</name>
</gene>
<sequence>MFNKSIQQKGWLVIPLLYCIVLLHTCTGEYPQLDKFLGRWLEVRKEGFEKVANDLGLTDRSRALYENGKSVVVYSRRGDLWTVQVGIEGAPHLQSYTFKFGEPYYSNNIDGTPLKSVVLPEGDRLVARYESLSGPYYVMDVVWEVEDDTMRSYTTVNGETVESIFKRDGIRMN</sequence>
<feature type="chain" id="PRO_5035734915" evidence="1">
    <location>
        <begin position="29"/>
        <end position="173"/>
    </location>
</feature>
<dbReference type="EMBL" id="CAJHNH020005224">
    <property type="protein sequence ID" value="CAG5132285.1"/>
    <property type="molecule type" value="Genomic_DNA"/>
</dbReference>